<organism evidence="1 2">
    <name type="scientific">Lobosporangium transversale</name>
    <dbReference type="NCBI Taxonomy" id="64571"/>
    <lineage>
        <taxon>Eukaryota</taxon>
        <taxon>Fungi</taxon>
        <taxon>Fungi incertae sedis</taxon>
        <taxon>Mucoromycota</taxon>
        <taxon>Mortierellomycotina</taxon>
        <taxon>Mortierellomycetes</taxon>
        <taxon>Mortierellales</taxon>
        <taxon>Mortierellaceae</taxon>
        <taxon>Lobosporangium</taxon>
    </lineage>
</organism>
<dbReference type="GeneID" id="33571103"/>
<proteinExistence type="predicted"/>
<protein>
    <submittedName>
        <fullName evidence="1">Uncharacterized protein</fullName>
    </submittedName>
</protein>
<dbReference type="AlphaFoldDB" id="A0A1Y2G6N4"/>
<evidence type="ECO:0000313" key="1">
    <source>
        <dbReference type="EMBL" id="ORY98318.1"/>
    </source>
</evidence>
<dbReference type="EMBL" id="MCFF01000071">
    <property type="protein sequence ID" value="ORY98318.1"/>
    <property type="molecule type" value="Genomic_DNA"/>
</dbReference>
<gene>
    <name evidence="1" type="ORF">BCR41DRAFT_401904</name>
</gene>
<dbReference type="InParanoid" id="A0A1Y2G6N4"/>
<sequence>MTSLGNIMFFKERKGVSVDDAMVQNDLASNTVANEFHRLSRATTQNFTQVILDNSRATSTVFSEG</sequence>
<name>A0A1Y2G6N4_9FUNG</name>
<dbReference type="OrthoDB" id="5588333at2759"/>
<keyword evidence="2" id="KW-1185">Reference proteome</keyword>
<comment type="caution">
    <text evidence="1">The sequence shown here is derived from an EMBL/GenBank/DDBJ whole genome shotgun (WGS) entry which is preliminary data.</text>
</comment>
<reference evidence="1 2" key="1">
    <citation type="submission" date="2016-07" db="EMBL/GenBank/DDBJ databases">
        <title>Pervasive Adenine N6-methylation of Active Genes in Fungi.</title>
        <authorList>
            <consortium name="DOE Joint Genome Institute"/>
            <person name="Mondo S.J."/>
            <person name="Dannebaum R.O."/>
            <person name="Kuo R.C."/>
            <person name="Labutti K."/>
            <person name="Haridas S."/>
            <person name="Kuo A."/>
            <person name="Salamov A."/>
            <person name="Ahrendt S.R."/>
            <person name="Lipzen A."/>
            <person name="Sullivan W."/>
            <person name="Andreopoulos W.B."/>
            <person name="Clum A."/>
            <person name="Lindquist E."/>
            <person name="Daum C."/>
            <person name="Ramamoorthy G.K."/>
            <person name="Gryganskyi A."/>
            <person name="Culley D."/>
            <person name="Magnuson J.K."/>
            <person name="James T.Y."/>
            <person name="O'Malley M.A."/>
            <person name="Stajich J.E."/>
            <person name="Spatafora J.W."/>
            <person name="Visel A."/>
            <person name="Grigoriev I.V."/>
        </authorList>
    </citation>
    <scope>NUCLEOTIDE SEQUENCE [LARGE SCALE GENOMIC DNA]</scope>
    <source>
        <strain evidence="1 2">NRRL 3116</strain>
    </source>
</reference>
<accession>A0A1Y2G6N4</accession>
<evidence type="ECO:0000313" key="2">
    <source>
        <dbReference type="Proteomes" id="UP000193648"/>
    </source>
</evidence>
<dbReference type="Proteomes" id="UP000193648">
    <property type="component" value="Unassembled WGS sequence"/>
</dbReference>
<dbReference type="RefSeq" id="XP_021875729.1">
    <property type="nucleotide sequence ID" value="XM_022029260.1"/>
</dbReference>